<feature type="transmembrane region" description="Helical" evidence="1">
    <location>
        <begin position="30"/>
        <end position="48"/>
    </location>
</feature>
<dbReference type="Proteomes" id="UP000199111">
    <property type="component" value="Unassembled WGS sequence"/>
</dbReference>
<evidence type="ECO:0000256" key="1">
    <source>
        <dbReference type="SAM" id="Phobius"/>
    </source>
</evidence>
<dbReference type="AlphaFoldDB" id="A0A1I4DEE1"/>
<proteinExistence type="predicted"/>
<dbReference type="EMBL" id="FOQY01000041">
    <property type="protein sequence ID" value="SFK91842.1"/>
    <property type="molecule type" value="Genomic_DNA"/>
</dbReference>
<keyword evidence="1" id="KW-1133">Transmembrane helix</keyword>
<accession>A0A1I4DEE1</accession>
<reference evidence="3" key="1">
    <citation type="submission" date="2016-10" db="EMBL/GenBank/DDBJ databases">
        <authorList>
            <person name="Varghese N."/>
            <person name="Submissions S."/>
        </authorList>
    </citation>
    <scope>NUCLEOTIDE SEQUENCE [LARGE SCALE GENOMIC DNA]</scope>
    <source>
        <strain evidence="3">CGMCC 4.2126</strain>
    </source>
</reference>
<keyword evidence="1" id="KW-0472">Membrane</keyword>
<keyword evidence="1" id="KW-0812">Transmembrane</keyword>
<gene>
    <name evidence="2" type="ORF">SAMN05216275_14123</name>
</gene>
<evidence type="ECO:0000313" key="3">
    <source>
        <dbReference type="Proteomes" id="UP000199111"/>
    </source>
</evidence>
<protein>
    <submittedName>
        <fullName evidence="2">Uncharacterized protein</fullName>
    </submittedName>
</protein>
<dbReference type="GeneID" id="96302919"/>
<keyword evidence="3" id="KW-1185">Reference proteome</keyword>
<organism evidence="2 3">
    <name type="scientific">Streptosporangium canum</name>
    <dbReference type="NCBI Taxonomy" id="324952"/>
    <lineage>
        <taxon>Bacteria</taxon>
        <taxon>Bacillati</taxon>
        <taxon>Actinomycetota</taxon>
        <taxon>Actinomycetes</taxon>
        <taxon>Streptosporangiales</taxon>
        <taxon>Streptosporangiaceae</taxon>
        <taxon>Streptosporangium</taxon>
    </lineage>
</organism>
<sequence length="83" mass="9145">MRNRLPLAAAAATGFFPGIAIHQLIAGSRTAGGLLIVSAVLAALWWSAERRAATRRPDRVDQLIEQALAETRDQQWLRDGRRP</sequence>
<name>A0A1I4DEE1_9ACTN</name>
<evidence type="ECO:0000313" key="2">
    <source>
        <dbReference type="EMBL" id="SFK91842.1"/>
    </source>
</evidence>
<dbReference type="RefSeq" id="WP_093891450.1">
    <property type="nucleotide sequence ID" value="NZ_FOQY01000041.1"/>
</dbReference>